<evidence type="ECO:0000313" key="3">
    <source>
        <dbReference type="Proteomes" id="UP000095350"/>
    </source>
</evidence>
<dbReference type="EMBL" id="CYXZ01000035">
    <property type="protein sequence ID" value="CUN29832.1"/>
    <property type="molecule type" value="Genomic_DNA"/>
</dbReference>
<accession>A0A173VR96</accession>
<dbReference type="STRING" id="166486.ERS852572_03409"/>
<protein>
    <submittedName>
        <fullName evidence="2">Uncharacterized protein</fullName>
    </submittedName>
</protein>
<sequence>MLDSTDGDADPYPNQNNKMKRSILKYEKA</sequence>
<organism evidence="2 3">
    <name type="scientific">Roseburia intestinalis</name>
    <dbReference type="NCBI Taxonomy" id="166486"/>
    <lineage>
        <taxon>Bacteria</taxon>
        <taxon>Bacillati</taxon>
        <taxon>Bacillota</taxon>
        <taxon>Clostridia</taxon>
        <taxon>Lachnospirales</taxon>
        <taxon>Lachnospiraceae</taxon>
        <taxon>Roseburia</taxon>
    </lineage>
</organism>
<evidence type="ECO:0000256" key="1">
    <source>
        <dbReference type="SAM" id="MobiDB-lite"/>
    </source>
</evidence>
<evidence type="ECO:0000313" key="2">
    <source>
        <dbReference type="EMBL" id="CUN29832.1"/>
    </source>
</evidence>
<reference evidence="2 3" key="1">
    <citation type="submission" date="2015-09" db="EMBL/GenBank/DDBJ databases">
        <authorList>
            <consortium name="Pathogen Informatics"/>
        </authorList>
    </citation>
    <scope>NUCLEOTIDE SEQUENCE [LARGE SCALE GENOMIC DNA]</scope>
    <source>
        <strain evidence="2 3">2789STDY5834960</strain>
    </source>
</reference>
<dbReference type="PaxDb" id="166486-ERS852572_03409"/>
<dbReference type="AlphaFoldDB" id="A0A173VR96"/>
<proteinExistence type="predicted"/>
<feature type="region of interest" description="Disordered" evidence="1">
    <location>
        <begin position="1"/>
        <end position="29"/>
    </location>
</feature>
<dbReference type="Proteomes" id="UP000095350">
    <property type="component" value="Unassembled WGS sequence"/>
</dbReference>
<name>A0A173VR96_9FIRM</name>
<gene>
    <name evidence="2" type="ORF">ERS852572_03409</name>
</gene>